<gene>
    <name evidence="2" type="ORF">HJC23_002016</name>
</gene>
<reference evidence="2 3" key="1">
    <citation type="journal article" date="2020" name="G3 (Bethesda)">
        <title>Improved Reference Genome for Cyclotella cryptica CCMP332, a Model for Cell Wall Morphogenesis, Salinity Adaptation, and Lipid Production in Diatoms (Bacillariophyta).</title>
        <authorList>
            <person name="Roberts W.R."/>
            <person name="Downey K.M."/>
            <person name="Ruck E.C."/>
            <person name="Traller J.C."/>
            <person name="Alverson A.J."/>
        </authorList>
    </citation>
    <scope>NUCLEOTIDE SEQUENCE [LARGE SCALE GENOMIC DNA]</scope>
    <source>
        <strain evidence="2 3">CCMP332</strain>
    </source>
</reference>
<dbReference type="Gene3D" id="3.30.230.90">
    <property type="match status" value="1"/>
</dbReference>
<keyword evidence="3" id="KW-1185">Reference proteome</keyword>
<feature type="region of interest" description="Disordered" evidence="1">
    <location>
        <begin position="214"/>
        <end position="239"/>
    </location>
</feature>
<feature type="region of interest" description="Disordered" evidence="1">
    <location>
        <begin position="110"/>
        <end position="129"/>
    </location>
</feature>
<feature type="compositionally biased region" description="Polar residues" evidence="1">
    <location>
        <begin position="214"/>
        <end position="227"/>
    </location>
</feature>
<evidence type="ECO:0000313" key="2">
    <source>
        <dbReference type="EMBL" id="KAL3777755.1"/>
    </source>
</evidence>
<evidence type="ECO:0000313" key="3">
    <source>
        <dbReference type="Proteomes" id="UP001516023"/>
    </source>
</evidence>
<sequence length="419" mass="45790">MASSTPFPSTSEYSLNASNMSSQITDTHHSELQDVLAQLYEQDSQDNVQIQELTGQTSGIASLASEFSYFDFSSCGIVDSLTLVNCRHMISGLVNEGDLSGGIQEDNISASSASTESLSSQGPGHRRSGLRRVSIEDTQNNFCTYIVPTKMELKTGTFDQNVIGQDNSYDSSPSYNSHSWSSCRHRQFEIIIAAPSSVYDYRRLASLIVSTFDDSAPESNLSPNLSTRPHKRYRPKSSSLPTSLVRTFHLHDHNTSNPNQTTETTPTEITRQLFSDRTFLSLTQLHGKIGSLFLCSIEESVIDNSTTYEIRTLLGTGVANTIDADVDKEVAFREVLVRRIAEGVVRFVRRGAGVSENTILGGEGGCALPPLVVGVGLRPGGLRGVDQLREMVDAVMEVYEEGWRRRRVGGGLGGMEGPD</sequence>
<name>A0ABD3NNX8_9STRA</name>
<dbReference type="EMBL" id="JABMIG020000444">
    <property type="protein sequence ID" value="KAL3777755.1"/>
    <property type="molecule type" value="Genomic_DNA"/>
</dbReference>
<accession>A0ABD3NNX8</accession>
<evidence type="ECO:0000256" key="1">
    <source>
        <dbReference type="SAM" id="MobiDB-lite"/>
    </source>
</evidence>
<proteinExistence type="predicted"/>
<dbReference type="InterPro" id="IPR053720">
    <property type="entry name" value="Psm_Assembly_Chaperone"/>
</dbReference>
<dbReference type="AlphaFoldDB" id="A0ABD3NNX8"/>
<dbReference type="Proteomes" id="UP001516023">
    <property type="component" value="Unassembled WGS sequence"/>
</dbReference>
<protein>
    <submittedName>
        <fullName evidence="2">Uncharacterized protein</fullName>
    </submittedName>
</protein>
<feature type="compositionally biased region" description="Low complexity" evidence="1">
    <location>
        <begin position="110"/>
        <end position="120"/>
    </location>
</feature>
<comment type="caution">
    <text evidence="2">The sequence shown here is derived from an EMBL/GenBank/DDBJ whole genome shotgun (WGS) entry which is preliminary data.</text>
</comment>
<organism evidence="2 3">
    <name type="scientific">Cyclotella cryptica</name>
    <dbReference type="NCBI Taxonomy" id="29204"/>
    <lineage>
        <taxon>Eukaryota</taxon>
        <taxon>Sar</taxon>
        <taxon>Stramenopiles</taxon>
        <taxon>Ochrophyta</taxon>
        <taxon>Bacillariophyta</taxon>
        <taxon>Coscinodiscophyceae</taxon>
        <taxon>Thalassiosirophycidae</taxon>
        <taxon>Stephanodiscales</taxon>
        <taxon>Stephanodiscaceae</taxon>
        <taxon>Cyclotella</taxon>
    </lineage>
</organism>